<comment type="subcellular location">
    <subcellularLocation>
        <location evidence="1">Cell membrane</location>
        <topology evidence="1">Multi-pass membrane protein</topology>
    </subcellularLocation>
</comment>
<protein>
    <submittedName>
        <fullName evidence="9">Uncharacterized protein</fullName>
    </submittedName>
</protein>
<feature type="region of interest" description="Disordered" evidence="7">
    <location>
        <begin position="82"/>
        <end position="168"/>
    </location>
</feature>
<feature type="transmembrane region" description="Helical" evidence="8">
    <location>
        <begin position="272"/>
        <end position="295"/>
    </location>
</feature>
<dbReference type="Pfam" id="PF09815">
    <property type="entry name" value="XK-related"/>
    <property type="match status" value="1"/>
</dbReference>
<feature type="transmembrane region" description="Helical" evidence="8">
    <location>
        <begin position="574"/>
        <end position="598"/>
    </location>
</feature>
<keyword evidence="5 8" id="KW-1133">Transmembrane helix</keyword>
<evidence type="ECO:0000256" key="4">
    <source>
        <dbReference type="ARBA" id="ARBA00022692"/>
    </source>
</evidence>
<accession>A4RVV9</accession>
<dbReference type="eggNOG" id="ENOG502SHJX">
    <property type="taxonomic scope" value="Eukaryota"/>
</dbReference>
<feature type="transmembrane region" description="Helical" evidence="8">
    <location>
        <begin position="404"/>
        <end position="425"/>
    </location>
</feature>
<evidence type="ECO:0000256" key="1">
    <source>
        <dbReference type="ARBA" id="ARBA00004651"/>
    </source>
</evidence>
<comment type="similarity">
    <text evidence="2">Belongs to the XK family.</text>
</comment>
<feature type="compositionally biased region" description="Acidic residues" evidence="7">
    <location>
        <begin position="87"/>
        <end position="96"/>
    </location>
</feature>
<dbReference type="InterPro" id="IPR050895">
    <property type="entry name" value="XK-related_scramblase"/>
</dbReference>
<gene>
    <name evidence="9" type="ORF">OSTLU_14987</name>
</gene>
<reference evidence="9 10" key="1">
    <citation type="journal article" date="2007" name="Proc. Natl. Acad. Sci. U.S.A.">
        <title>The tiny eukaryote Ostreococcus provides genomic insights into the paradox of plankton speciation.</title>
        <authorList>
            <person name="Palenik B."/>
            <person name="Grimwood J."/>
            <person name="Aerts A."/>
            <person name="Rouze P."/>
            <person name="Salamov A."/>
            <person name="Putnam N."/>
            <person name="Dupont C."/>
            <person name="Jorgensen R."/>
            <person name="Derelle E."/>
            <person name="Rombauts S."/>
            <person name="Zhou K."/>
            <person name="Otillar R."/>
            <person name="Merchant S.S."/>
            <person name="Podell S."/>
            <person name="Gaasterland T."/>
            <person name="Napoli C."/>
            <person name="Gendler K."/>
            <person name="Manuell A."/>
            <person name="Tai V."/>
            <person name="Vallon O."/>
            <person name="Piganeau G."/>
            <person name="Jancek S."/>
            <person name="Heijde M."/>
            <person name="Jabbari K."/>
            <person name="Bowler C."/>
            <person name="Lohr M."/>
            <person name="Robbens S."/>
            <person name="Werner G."/>
            <person name="Dubchak I."/>
            <person name="Pazour G.J."/>
            <person name="Ren Q."/>
            <person name="Paulsen I."/>
            <person name="Delwiche C."/>
            <person name="Schmutz J."/>
            <person name="Rokhsar D."/>
            <person name="Van de Peer Y."/>
            <person name="Moreau H."/>
            <person name="Grigoriev I.V."/>
        </authorList>
    </citation>
    <scope>NUCLEOTIDE SEQUENCE [LARGE SCALE GENOMIC DNA]</scope>
    <source>
        <strain evidence="9 10">CCE9901</strain>
    </source>
</reference>
<evidence type="ECO:0000313" key="9">
    <source>
        <dbReference type="EMBL" id="ABO95771.1"/>
    </source>
</evidence>
<dbReference type="Gramene" id="ABO95771">
    <property type="protein sequence ID" value="ABO95771"/>
    <property type="gene ID" value="OSTLU_14987"/>
</dbReference>
<evidence type="ECO:0000256" key="6">
    <source>
        <dbReference type="ARBA" id="ARBA00023136"/>
    </source>
</evidence>
<keyword evidence="10" id="KW-1185">Reference proteome</keyword>
<feature type="region of interest" description="Disordered" evidence="7">
    <location>
        <begin position="1"/>
        <end position="66"/>
    </location>
</feature>
<keyword evidence="3" id="KW-1003">Cell membrane</keyword>
<feature type="transmembrane region" description="Helical" evidence="8">
    <location>
        <begin position="604"/>
        <end position="625"/>
    </location>
</feature>
<dbReference type="EMBL" id="CP000584">
    <property type="protein sequence ID" value="ABO95771.1"/>
    <property type="molecule type" value="Genomic_DNA"/>
</dbReference>
<feature type="transmembrane region" description="Helical" evidence="8">
    <location>
        <begin position="325"/>
        <end position="345"/>
    </location>
</feature>
<dbReference type="GO" id="GO:0005886">
    <property type="term" value="C:plasma membrane"/>
    <property type="evidence" value="ECO:0007669"/>
    <property type="project" value="UniProtKB-SubCell"/>
</dbReference>
<dbReference type="PANTHER" id="PTHR16024:SF28">
    <property type="entry name" value="XK-RELATED PROTEIN"/>
    <property type="match status" value="1"/>
</dbReference>
<evidence type="ECO:0000256" key="5">
    <source>
        <dbReference type="ARBA" id="ARBA00022989"/>
    </source>
</evidence>
<sequence>MASEDAREDDDEDCEVRVEGTPRTSGGEESPVTANDDGFEDAEDGDDAWGSMAESPGMGRPATQTPPVRVCARVAAIEEAAAKLEEGAEEDMDGLETPERKMTSARDDGDECEDEVNLGGTPEGADEDEEASQQEAAGSQTPLMSPVDRFRRSNVEPRSNMKPGGMWASIGSPMTAPFENKVLGNSIDAGATPSRPSAAAKKRAAMRMSLPANVVPMTPIPISRQVLERIECLGPSLNIVQRLMLVVGILLDFYSKTQLVRELHRFARAGSWLWFSMVLTFFVFSAACITGYWVLHYPMPKKPAKGSVGKDQKVFGFSKYDFKVVVRRFGAACAMLQLGTAFAAWRALRTNDVRARKAEMDLRGMQLVDTIFLTLPMATLQAYIGISCSSPTSVCPGREGFDMLLFLAVAGSITSGTLCFVSLDLHEKPPAYSWREYWKMHKAHLSEMMAKACYRFFELAARICTIGLFAAVTGPYVMLVFFFHACVILGLLKIRLPGTHDRKVWEKFCELREFKIWGRTWKLPVLDDVKLLVACLIWPPSSYVSNSTDRKGKFWWRSTSCPRKSFWGLTREDALIPFAVIIGVLAIEAGIMLIVVSLVAEEHYYSYLSIAVAVNFLWMISAVNWMSAAALWNPFVPEGPPLGYPSVSAINNAIGGRQLFSGLKKTPIKSPGASNNVARSPAPFYRSPLEPVNENKLSVDLNTGAEAVDTPEFGHRKTDSNVSNTSSLGPRTTPVMIKGSPKPVEVYIDMGDDSADLNEDDEINPMVTEAIGEESMLRTSVQWRDSMELDRTASGDMDVAGSQDDLEAARQALNAVAALNTTGEYDGGCTPNVDMVSPLFVDKENSFNDTPEMADPYGDPYGVSPILANASPEQVRTSGGYSPR</sequence>
<keyword evidence="6 8" id="KW-0472">Membrane</keyword>
<feature type="compositionally biased region" description="Acidic residues" evidence="7">
    <location>
        <begin position="1"/>
        <end position="14"/>
    </location>
</feature>
<organism evidence="9 10">
    <name type="scientific">Ostreococcus lucimarinus (strain CCE9901)</name>
    <dbReference type="NCBI Taxonomy" id="436017"/>
    <lineage>
        <taxon>Eukaryota</taxon>
        <taxon>Viridiplantae</taxon>
        <taxon>Chlorophyta</taxon>
        <taxon>Mamiellophyceae</taxon>
        <taxon>Mamiellales</taxon>
        <taxon>Bathycoccaceae</taxon>
        <taxon>Ostreococcus</taxon>
    </lineage>
</organism>
<dbReference type="OrthoDB" id="567924at2759"/>
<dbReference type="AlphaFoldDB" id="A4RVV9"/>
<dbReference type="RefSeq" id="XP_001417478.1">
    <property type="nucleotide sequence ID" value="XM_001417441.1"/>
</dbReference>
<feature type="transmembrane region" description="Helical" evidence="8">
    <location>
        <begin position="452"/>
        <end position="470"/>
    </location>
</feature>
<evidence type="ECO:0000256" key="7">
    <source>
        <dbReference type="SAM" id="MobiDB-lite"/>
    </source>
</evidence>
<evidence type="ECO:0000256" key="8">
    <source>
        <dbReference type="SAM" id="Phobius"/>
    </source>
</evidence>
<dbReference type="Proteomes" id="UP000001568">
    <property type="component" value="Chromosome 4"/>
</dbReference>
<feature type="compositionally biased region" description="Acidic residues" evidence="7">
    <location>
        <begin position="37"/>
        <end position="47"/>
    </location>
</feature>
<feature type="transmembrane region" description="Helical" evidence="8">
    <location>
        <begin position="366"/>
        <end position="384"/>
    </location>
</feature>
<dbReference type="HOGENOM" id="CLU_326084_0_0_1"/>
<dbReference type="KEGG" id="olu:OSTLU_14987"/>
<name>A4RVV9_OSTLU</name>
<feature type="compositionally biased region" description="Basic and acidic residues" evidence="7">
    <location>
        <begin position="97"/>
        <end position="107"/>
    </location>
</feature>
<dbReference type="GeneID" id="5001171"/>
<evidence type="ECO:0000256" key="3">
    <source>
        <dbReference type="ARBA" id="ARBA00022475"/>
    </source>
</evidence>
<proteinExistence type="inferred from homology"/>
<dbReference type="InterPro" id="IPR018629">
    <property type="entry name" value="XK-rel"/>
</dbReference>
<evidence type="ECO:0000313" key="10">
    <source>
        <dbReference type="Proteomes" id="UP000001568"/>
    </source>
</evidence>
<feature type="compositionally biased region" description="Polar residues" evidence="7">
    <location>
        <begin position="720"/>
        <end position="730"/>
    </location>
</feature>
<keyword evidence="4 8" id="KW-0812">Transmembrane</keyword>
<dbReference type="OMA" id="ISAVNWM"/>
<dbReference type="PANTHER" id="PTHR16024">
    <property type="entry name" value="XK-RELATED PROTEIN"/>
    <property type="match status" value="1"/>
</dbReference>
<feature type="region of interest" description="Disordered" evidence="7">
    <location>
        <begin position="707"/>
        <end position="739"/>
    </location>
</feature>
<evidence type="ECO:0000256" key="2">
    <source>
        <dbReference type="ARBA" id="ARBA00008789"/>
    </source>
</evidence>
<dbReference type="TCDB" id="2.A.112.2.1">
    <property type="family name" value="the kx blood-group antigen (kxa) family"/>
</dbReference>